<dbReference type="Proteomes" id="UP001482620">
    <property type="component" value="Unassembled WGS sequence"/>
</dbReference>
<dbReference type="EMBL" id="JAHRIQ010013994">
    <property type="protein sequence ID" value="MEQ2225879.1"/>
    <property type="molecule type" value="Genomic_DNA"/>
</dbReference>
<name>A0ABV0SZ50_9TELE</name>
<accession>A0ABV0SZ50</accession>
<keyword evidence="2" id="KW-0732">Signal</keyword>
<evidence type="ECO:0000313" key="3">
    <source>
        <dbReference type="EMBL" id="MEQ2225879.1"/>
    </source>
</evidence>
<feature type="signal peptide" evidence="2">
    <location>
        <begin position="1"/>
        <end position="22"/>
    </location>
</feature>
<evidence type="ECO:0000256" key="1">
    <source>
        <dbReference type="SAM" id="MobiDB-lite"/>
    </source>
</evidence>
<evidence type="ECO:0000256" key="2">
    <source>
        <dbReference type="SAM" id="SignalP"/>
    </source>
</evidence>
<keyword evidence="4" id="KW-1185">Reference proteome</keyword>
<comment type="caution">
    <text evidence="3">The sequence shown here is derived from an EMBL/GenBank/DDBJ whole genome shotgun (WGS) entry which is preliminary data.</text>
</comment>
<feature type="chain" id="PRO_5046868093" description="Secreted protein" evidence="2">
    <location>
        <begin position="23"/>
        <end position="207"/>
    </location>
</feature>
<feature type="region of interest" description="Disordered" evidence="1">
    <location>
        <begin position="122"/>
        <end position="156"/>
    </location>
</feature>
<reference evidence="3 4" key="1">
    <citation type="submission" date="2021-06" db="EMBL/GenBank/DDBJ databases">
        <authorList>
            <person name="Palmer J.M."/>
        </authorList>
    </citation>
    <scope>NUCLEOTIDE SEQUENCE [LARGE SCALE GENOMIC DNA]</scope>
    <source>
        <strain evidence="4">if_2019</strain>
        <tissue evidence="3">Muscle</tissue>
    </source>
</reference>
<protein>
    <recommendedName>
        <fullName evidence="5">Secreted protein</fullName>
    </recommendedName>
</protein>
<sequence length="207" mass="21573">MDCLHFLLLFPVLSWRSPRTNCLHPWFPFRRGSWRICLHFLFLSLRGARTHHLRPLCLSGSAADLHGLTEGPSGLRTVPLSSTVGSPGPAAGCQIISSCVADLLIAYPYVAGPLIAGSAGDGPMSAGSARDGHPSGRLNSGSAGDGHRSGRLNSGSAGDGLRLNSCSPSKATSARPGRMLVLFLFCGHLGSALKGRGYVIPACVLSS</sequence>
<evidence type="ECO:0000313" key="4">
    <source>
        <dbReference type="Proteomes" id="UP001482620"/>
    </source>
</evidence>
<organism evidence="3 4">
    <name type="scientific">Ilyodon furcidens</name>
    <name type="common">goldbreast splitfin</name>
    <dbReference type="NCBI Taxonomy" id="33524"/>
    <lineage>
        <taxon>Eukaryota</taxon>
        <taxon>Metazoa</taxon>
        <taxon>Chordata</taxon>
        <taxon>Craniata</taxon>
        <taxon>Vertebrata</taxon>
        <taxon>Euteleostomi</taxon>
        <taxon>Actinopterygii</taxon>
        <taxon>Neopterygii</taxon>
        <taxon>Teleostei</taxon>
        <taxon>Neoteleostei</taxon>
        <taxon>Acanthomorphata</taxon>
        <taxon>Ovalentaria</taxon>
        <taxon>Atherinomorphae</taxon>
        <taxon>Cyprinodontiformes</taxon>
        <taxon>Goodeidae</taxon>
        <taxon>Ilyodon</taxon>
    </lineage>
</organism>
<proteinExistence type="predicted"/>
<gene>
    <name evidence="3" type="ORF">ILYODFUR_022077</name>
</gene>
<evidence type="ECO:0008006" key="5">
    <source>
        <dbReference type="Google" id="ProtNLM"/>
    </source>
</evidence>